<feature type="compositionally biased region" description="Basic and acidic residues" evidence="1">
    <location>
        <begin position="64"/>
        <end position="74"/>
    </location>
</feature>
<organism evidence="2 3">
    <name type="scientific">Oedothorax gibbosus</name>
    <dbReference type="NCBI Taxonomy" id="931172"/>
    <lineage>
        <taxon>Eukaryota</taxon>
        <taxon>Metazoa</taxon>
        <taxon>Ecdysozoa</taxon>
        <taxon>Arthropoda</taxon>
        <taxon>Chelicerata</taxon>
        <taxon>Arachnida</taxon>
        <taxon>Araneae</taxon>
        <taxon>Araneomorphae</taxon>
        <taxon>Entelegynae</taxon>
        <taxon>Araneoidea</taxon>
        <taxon>Linyphiidae</taxon>
        <taxon>Erigoninae</taxon>
        <taxon>Oedothorax</taxon>
    </lineage>
</organism>
<dbReference type="EMBL" id="JAFNEN010000385">
    <property type="protein sequence ID" value="KAG8184177.1"/>
    <property type="molecule type" value="Genomic_DNA"/>
</dbReference>
<feature type="compositionally biased region" description="Basic and acidic residues" evidence="1">
    <location>
        <begin position="136"/>
        <end position="148"/>
    </location>
</feature>
<dbReference type="Proteomes" id="UP000827092">
    <property type="component" value="Unassembled WGS sequence"/>
</dbReference>
<feature type="region of interest" description="Disordered" evidence="1">
    <location>
        <begin position="47"/>
        <end position="86"/>
    </location>
</feature>
<reference evidence="2 3" key="1">
    <citation type="journal article" date="2022" name="Nat. Ecol. Evol.">
        <title>A masculinizing supergene underlies an exaggerated male reproductive morph in a spider.</title>
        <authorList>
            <person name="Hendrickx F."/>
            <person name="De Corte Z."/>
            <person name="Sonet G."/>
            <person name="Van Belleghem S.M."/>
            <person name="Kostlbacher S."/>
            <person name="Vangestel C."/>
        </authorList>
    </citation>
    <scope>NUCLEOTIDE SEQUENCE [LARGE SCALE GENOMIC DNA]</scope>
    <source>
        <strain evidence="2">W744_W776</strain>
    </source>
</reference>
<evidence type="ECO:0000313" key="3">
    <source>
        <dbReference type="Proteomes" id="UP000827092"/>
    </source>
</evidence>
<gene>
    <name evidence="2" type="ORF">JTE90_010215</name>
</gene>
<sequence length="240" mass="27889">MADFRTTIACFTKTDKKKKKIFIPYFIEDDDPNVKLTGFAKLSDSFTEVTTNGDSQSENSEDSDLSKNDKRHSSENGGQFFTKTDKTSVVKERRKKKIIIPYFVGDDEPIVQLTGFAKLSDSFTELTTNGDSQSENSEKSDSDLSENGKRHRFLPKFFTKTDKTSMVKERRKKKDIIPYEVGRDEPNVKPKRYRKLSDEEMENLPSESDFFPGIKWIIPNYKVEDFESSEWYHLPGRRRE</sequence>
<keyword evidence="3" id="KW-1185">Reference proteome</keyword>
<name>A0AAV6UIG7_9ARAC</name>
<evidence type="ECO:0000256" key="1">
    <source>
        <dbReference type="SAM" id="MobiDB-lite"/>
    </source>
</evidence>
<feature type="region of interest" description="Disordered" evidence="1">
    <location>
        <begin position="126"/>
        <end position="150"/>
    </location>
</feature>
<accession>A0AAV6UIG7</accession>
<evidence type="ECO:0000313" key="2">
    <source>
        <dbReference type="EMBL" id="KAG8184177.1"/>
    </source>
</evidence>
<comment type="caution">
    <text evidence="2">The sequence shown here is derived from an EMBL/GenBank/DDBJ whole genome shotgun (WGS) entry which is preliminary data.</text>
</comment>
<feature type="compositionally biased region" description="Polar residues" evidence="1">
    <location>
        <begin position="126"/>
        <end position="135"/>
    </location>
</feature>
<protein>
    <submittedName>
        <fullName evidence="2">Uncharacterized protein</fullName>
    </submittedName>
</protein>
<feature type="compositionally biased region" description="Polar residues" evidence="1">
    <location>
        <begin position="47"/>
        <end position="58"/>
    </location>
</feature>
<proteinExistence type="predicted"/>
<dbReference type="AlphaFoldDB" id="A0AAV6UIG7"/>